<sequence>MRLFGDPVVGLVFLSVLLIGFSFYLAILILPQRFQAVNKATPSRAGIQLLTLTLVSPVSSFLTGSLMPHRNPPAEYIILIAASLITLGIGLMSSLPTGIMTPAAIYGHEAIISAGLDAIMPTSYFPLKIHIPEQDIAVATGVKTQPERWADVSPSVYVLLSFTILWIQDSSMS</sequence>
<organism evidence="6 7">
    <name type="scientific">Venturia nashicola</name>
    <dbReference type="NCBI Taxonomy" id="86259"/>
    <lineage>
        <taxon>Eukaryota</taxon>
        <taxon>Fungi</taxon>
        <taxon>Dikarya</taxon>
        <taxon>Ascomycota</taxon>
        <taxon>Pezizomycotina</taxon>
        <taxon>Dothideomycetes</taxon>
        <taxon>Pleosporomycetidae</taxon>
        <taxon>Venturiales</taxon>
        <taxon>Venturiaceae</taxon>
        <taxon>Venturia</taxon>
    </lineage>
</organism>
<reference evidence="6 7" key="1">
    <citation type="submission" date="2019-04" db="EMBL/GenBank/DDBJ databases">
        <title>High contiguity whole genome sequence and gene annotation resource for two Venturia nashicola isolates.</title>
        <authorList>
            <person name="Prokchorchik M."/>
            <person name="Won K."/>
            <person name="Lee Y."/>
            <person name="Choi E.D."/>
            <person name="Segonzac C."/>
            <person name="Sohn K.H."/>
        </authorList>
    </citation>
    <scope>NUCLEOTIDE SEQUENCE [LARGE SCALE GENOMIC DNA]</scope>
    <source>
        <strain evidence="6 7">PRI2</strain>
    </source>
</reference>
<dbReference type="SUPFAM" id="SSF103473">
    <property type="entry name" value="MFS general substrate transporter"/>
    <property type="match status" value="1"/>
</dbReference>
<keyword evidence="3 5" id="KW-1133">Transmembrane helix</keyword>
<evidence type="ECO:0000256" key="1">
    <source>
        <dbReference type="ARBA" id="ARBA00004141"/>
    </source>
</evidence>
<dbReference type="GO" id="GO:0005886">
    <property type="term" value="C:plasma membrane"/>
    <property type="evidence" value="ECO:0007669"/>
    <property type="project" value="TreeGrafter"/>
</dbReference>
<dbReference type="GO" id="GO:0022857">
    <property type="term" value="F:transmembrane transporter activity"/>
    <property type="evidence" value="ECO:0007669"/>
    <property type="project" value="TreeGrafter"/>
</dbReference>
<feature type="transmembrane region" description="Helical" evidence="5">
    <location>
        <begin position="12"/>
        <end position="31"/>
    </location>
</feature>
<comment type="subcellular location">
    <subcellularLocation>
        <location evidence="1">Membrane</location>
        <topology evidence="1">Multi-pass membrane protein</topology>
    </subcellularLocation>
</comment>
<evidence type="ECO:0000256" key="5">
    <source>
        <dbReference type="SAM" id="Phobius"/>
    </source>
</evidence>
<comment type="caution">
    <text evidence="6">The sequence shown here is derived from an EMBL/GenBank/DDBJ whole genome shotgun (WGS) entry which is preliminary data.</text>
</comment>
<keyword evidence="2 5" id="KW-0812">Transmembrane</keyword>
<feature type="transmembrane region" description="Helical" evidence="5">
    <location>
        <begin position="43"/>
        <end position="64"/>
    </location>
</feature>
<dbReference type="EMBL" id="SNSC02000003">
    <property type="protein sequence ID" value="TID25706.1"/>
    <property type="molecule type" value="Genomic_DNA"/>
</dbReference>
<evidence type="ECO:0000256" key="4">
    <source>
        <dbReference type="ARBA" id="ARBA00023136"/>
    </source>
</evidence>
<feature type="transmembrane region" description="Helical" evidence="5">
    <location>
        <begin position="76"/>
        <end position="95"/>
    </location>
</feature>
<proteinExistence type="predicted"/>
<keyword evidence="7" id="KW-1185">Reference proteome</keyword>
<evidence type="ECO:0000256" key="2">
    <source>
        <dbReference type="ARBA" id="ARBA00022692"/>
    </source>
</evidence>
<dbReference type="PANTHER" id="PTHR23501:SF43">
    <property type="entry name" value="MULTIDRUG TRANSPORTER, PUTATIVE (AFU_ORTHOLOGUE AFUA_6G03040)-RELATED"/>
    <property type="match status" value="1"/>
</dbReference>
<dbReference type="PANTHER" id="PTHR23501">
    <property type="entry name" value="MAJOR FACILITATOR SUPERFAMILY"/>
    <property type="match status" value="1"/>
</dbReference>
<accession>A0A4Z1PJA7</accession>
<protein>
    <submittedName>
        <fullName evidence="6">General substrate transporter</fullName>
    </submittedName>
</protein>
<evidence type="ECO:0000313" key="7">
    <source>
        <dbReference type="Proteomes" id="UP000298493"/>
    </source>
</evidence>
<dbReference type="AlphaFoldDB" id="A0A4Z1PJA7"/>
<gene>
    <name evidence="6" type="ORF">E6O75_ATG03569</name>
</gene>
<evidence type="ECO:0000256" key="3">
    <source>
        <dbReference type="ARBA" id="ARBA00022989"/>
    </source>
</evidence>
<name>A0A4Z1PJA7_9PEZI</name>
<dbReference type="Proteomes" id="UP000298493">
    <property type="component" value="Unassembled WGS sequence"/>
</dbReference>
<evidence type="ECO:0000313" key="6">
    <source>
        <dbReference type="EMBL" id="TID25706.1"/>
    </source>
</evidence>
<keyword evidence="4 5" id="KW-0472">Membrane</keyword>
<dbReference type="InterPro" id="IPR036259">
    <property type="entry name" value="MFS_trans_sf"/>
</dbReference>